<dbReference type="InterPro" id="IPR005055">
    <property type="entry name" value="A10/PebIII"/>
</dbReference>
<dbReference type="PANTHER" id="PTHR11257">
    <property type="entry name" value="CHEMOSENSORY PROTEIN-RELATED"/>
    <property type="match status" value="1"/>
</dbReference>
<sequence>MSMKCATVVLLAAALCCGAVLASGPAAFEGVDVAAMLKNETAVAGYVKCILGTGECNESAKRLQAIVPNALQGKCSQCTEQQKVIIGTIVNTMQKKFPNEWEKLLQKYDPEKKYRADILALGKAVPTGAPATATAAPTTAKP</sequence>
<protein>
    <submittedName>
        <fullName evidence="2">Allergen Tha p 1</fullName>
    </submittedName>
</protein>
<dbReference type="AlphaFoldDB" id="A0AAE1LTV0"/>
<proteinExistence type="predicted"/>
<evidence type="ECO:0000313" key="3">
    <source>
        <dbReference type="Proteomes" id="UP001219518"/>
    </source>
</evidence>
<dbReference type="Pfam" id="PF03392">
    <property type="entry name" value="OS-D"/>
    <property type="match status" value="1"/>
</dbReference>
<feature type="signal peptide" evidence="1">
    <location>
        <begin position="1"/>
        <end position="22"/>
    </location>
</feature>
<evidence type="ECO:0000313" key="2">
    <source>
        <dbReference type="EMBL" id="KAK3931520.1"/>
    </source>
</evidence>
<name>A0AAE1LTV0_9NEOP</name>
<dbReference type="SUPFAM" id="SSF100910">
    <property type="entry name" value="Chemosensory protein Csp2"/>
    <property type="match status" value="1"/>
</dbReference>
<gene>
    <name evidence="2" type="ORF">KUF71_006538</name>
</gene>
<dbReference type="Proteomes" id="UP001219518">
    <property type="component" value="Unassembled WGS sequence"/>
</dbReference>
<dbReference type="EMBL" id="JAHWGI010001426">
    <property type="protein sequence ID" value="KAK3931520.1"/>
    <property type="molecule type" value="Genomic_DNA"/>
</dbReference>
<comment type="caution">
    <text evidence="2">The sequence shown here is derived from an EMBL/GenBank/DDBJ whole genome shotgun (WGS) entry which is preliminary data.</text>
</comment>
<feature type="chain" id="PRO_5042011936" evidence="1">
    <location>
        <begin position="23"/>
        <end position="142"/>
    </location>
</feature>
<dbReference type="PANTHER" id="PTHR11257:SF13">
    <property type="entry name" value="GEO07322P1"/>
    <property type="match status" value="1"/>
</dbReference>
<organism evidence="2 3">
    <name type="scientific">Frankliniella fusca</name>
    <dbReference type="NCBI Taxonomy" id="407009"/>
    <lineage>
        <taxon>Eukaryota</taxon>
        <taxon>Metazoa</taxon>
        <taxon>Ecdysozoa</taxon>
        <taxon>Arthropoda</taxon>
        <taxon>Hexapoda</taxon>
        <taxon>Insecta</taxon>
        <taxon>Pterygota</taxon>
        <taxon>Neoptera</taxon>
        <taxon>Paraneoptera</taxon>
        <taxon>Thysanoptera</taxon>
        <taxon>Terebrantia</taxon>
        <taxon>Thripoidea</taxon>
        <taxon>Thripidae</taxon>
        <taxon>Frankliniella</taxon>
    </lineage>
</organism>
<keyword evidence="3" id="KW-1185">Reference proteome</keyword>
<reference evidence="2" key="2">
    <citation type="journal article" date="2023" name="BMC Genomics">
        <title>Pest status, molecular evolution, and epigenetic factors derived from the genome assembly of Frankliniella fusca, a thysanopteran phytovirus vector.</title>
        <authorList>
            <person name="Catto M.A."/>
            <person name="Labadie P.E."/>
            <person name="Jacobson A.L."/>
            <person name="Kennedy G.G."/>
            <person name="Srinivasan R."/>
            <person name="Hunt B.G."/>
        </authorList>
    </citation>
    <scope>NUCLEOTIDE SEQUENCE</scope>
    <source>
        <strain evidence="2">PL_HMW_Pooled</strain>
    </source>
</reference>
<dbReference type="Gene3D" id="1.10.2080.10">
    <property type="entry name" value="Insect odorant-binding protein A10/Ejaculatory bulb-specific protein 3"/>
    <property type="match status" value="1"/>
</dbReference>
<evidence type="ECO:0000256" key="1">
    <source>
        <dbReference type="SAM" id="SignalP"/>
    </source>
</evidence>
<accession>A0AAE1LTV0</accession>
<reference evidence="2" key="1">
    <citation type="submission" date="2021-07" db="EMBL/GenBank/DDBJ databases">
        <authorList>
            <person name="Catto M.A."/>
            <person name="Jacobson A."/>
            <person name="Kennedy G."/>
            <person name="Labadie P."/>
            <person name="Hunt B.G."/>
            <person name="Srinivasan R."/>
        </authorList>
    </citation>
    <scope>NUCLEOTIDE SEQUENCE</scope>
    <source>
        <strain evidence="2">PL_HMW_Pooled</strain>
        <tissue evidence="2">Head</tissue>
    </source>
</reference>
<keyword evidence="1" id="KW-0732">Signal</keyword>
<dbReference type="InterPro" id="IPR036682">
    <property type="entry name" value="OS_D_A10/PebIII_sf"/>
</dbReference>